<dbReference type="PANTHER" id="PTHR40628">
    <property type="entry name" value="CHROMO DOMAIN-CONTAINING PROTEIN"/>
    <property type="match status" value="1"/>
</dbReference>
<dbReference type="Proteomes" id="UP000800041">
    <property type="component" value="Unassembled WGS sequence"/>
</dbReference>
<evidence type="ECO:0000259" key="1">
    <source>
        <dbReference type="Pfam" id="PF22936"/>
    </source>
</evidence>
<feature type="domain" description="Retrovirus-related Pol polyprotein from transposon TNT 1-94-like beta-barrel" evidence="1">
    <location>
        <begin position="12"/>
        <end position="93"/>
    </location>
</feature>
<dbReference type="InterPro" id="IPR054722">
    <property type="entry name" value="PolX-like_BBD"/>
</dbReference>
<sequence>MAPTGEAYQVDWVVSNNSNVHVANNRDWFTEYTPFKTHTGSIYFNDHSSQVAGVGTVELTLKLYNNKRKGRPGYRTITLKDVLYMPSAVCNIFGIPPSPDYRLERLGGNGGTIIDRDGKRAGLIEVVRLFRLRLHGQRGGVSSLGDGMYMINTHWPNNERARWEAAKPYTAEEKEWLKKNWEGEFKFLNAYGLSVHKEEDREEGRGMVRKFMKEGRENDGDAHEDNPEYELEFRRDEEDEEDPEDDDSDDFLAELERDPMSHLADRHFSEAQLAWIKKHYRYSSKFMLSHGLKPYDDGDCVMAATLLQGLMG</sequence>
<accession>A0A6G1HEJ3</accession>
<dbReference type="PANTHER" id="PTHR40628:SF1">
    <property type="entry name" value="CHROMO DOMAIN-CONTAINING PROTEIN"/>
    <property type="match status" value="1"/>
</dbReference>
<dbReference type="OrthoDB" id="4232400at2759"/>
<dbReference type="EMBL" id="ML977139">
    <property type="protein sequence ID" value="KAF1991472.1"/>
    <property type="molecule type" value="Genomic_DNA"/>
</dbReference>
<gene>
    <name evidence="2" type="ORF">K402DRAFT_409676</name>
</gene>
<protein>
    <recommendedName>
        <fullName evidence="1">Retrovirus-related Pol polyprotein from transposon TNT 1-94-like beta-barrel domain-containing protein</fullName>
    </recommendedName>
</protein>
<reference evidence="2" key="1">
    <citation type="journal article" date="2020" name="Stud. Mycol.">
        <title>101 Dothideomycetes genomes: a test case for predicting lifestyles and emergence of pathogens.</title>
        <authorList>
            <person name="Haridas S."/>
            <person name="Albert R."/>
            <person name="Binder M."/>
            <person name="Bloem J."/>
            <person name="Labutti K."/>
            <person name="Salamov A."/>
            <person name="Andreopoulos B."/>
            <person name="Baker S."/>
            <person name="Barry K."/>
            <person name="Bills G."/>
            <person name="Bluhm B."/>
            <person name="Cannon C."/>
            <person name="Castanera R."/>
            <person name="Culley D."/>
            <person name="Daum C."/>
            <person name="Ezra D."/>
            <person name="Gonzalez J."/>
            <person name="Henrissat B."/>
            <person name="Kuo A."/>
            <person name="Liang C."/>
            <person name="Lipzen A."/>
            <person name="Lutzoni F."/>
            <person name="Magnuson J."/>
            <person name="Mondo S."/>
            <person name="Nolan M."/>
            <person name="Ohm R."/>
            <person name="Pangilinan J."/>
            <person name="Park H.-J."/>
            <person name="Ramirez L."/>
            <person name="Alfaro M."/>
            <person name="Sun H."/>
            <person name="Tritt A."/>
            <person name="Yoshinaga Y."/>
            <person name="Zwiers L.-H."/>
            <person name="Turgeon B."/>
            <person name="Goodwin S."/>
            <person name="Spatafora J."/>
            <person name="Crous P."/>
            <person name="Grigoriev I."/>
        </authorList>
    </citation>
    <scope>NUCLEOTIDE SEQUENCE</scope>
    <source>
        <strain evidence="2">CBS 113979</strain>
    </source>
</reference>
<evidence type="ECO:0000313" key="2">
    <source>
        <dbReference type="EMBL" id="KAF1991472.1"/>
    </source>
</evidence>
<dbReference type="Pfam" id="PF22936">
    <property type="entry name" value="Pol_BBD"/>
    <property type="match status" value="1"/>
</dbReference>
<name>A0A6G1HEJ3_9PEZI</name>
<keyword evidence="3" id="KW-1185">Reference proteome</keyword>
<dbReference type="AlphaFoldDB" id="A0A6G1HEJ3"/>
<organism evidence="2 3">
    <name type="scientific">Aulographum hederae CBS 113979</name>
    <dbReference type="NCBI Taxonomy" id="1176131"/>
    <lineage>
        <taxon>Eukaryota</taxon>
        <taxon>Fungi</taxon>
        <taxon>Dikarya</taxon>
        <taxon>Ascomycota</taxon>
        <taxon>Pezizomycotina</taxon>
        <taxon>Dothideomycetes</taxon>
        <taxon>Pleosporomycetidae</taxon>
        <taxon>Aulographales</taxon>
        <taxon>Aulographaceae</taxon>
    </lineage>
</organism>
<proteinExistence type="predicted"/>
<evidence type="ECO:0000313" key="3">
    <source>
        <dbReference type="Proteomes" id="UP000800041"/>
    </source>
</evidence>